<dbReference type="InterPro" id="IPR006162">
    <property type="entry name" value="Ppantetheine_attach_site"/>
</dbReference>
<keyword evidence="5" id="KW-1185">Reference proteome</keyword>
<evidence type="ECO:0000313" key="4">
    <source>
        <dbReference type="EMBL" id="KAK7747470.1"/>
    </source>
</evidence>
<dbReference type="Pfam" id="PF08659">
    <property type="entry name" value="KR"/>
    <property type="match status" value="1"/>
</dbReference>
<gene>
    <name evidence="4" type="ORF">SLS53_001725</name>
</gene>
<dbReference type="AlphaFoldDB" id="A0AAN9YM88"/>
<dbReference type="PROSITE" id="PS00012">
    <property type="entry name" value="PHOSPHOPANTETHEINE"/>
    <property type="match status" value="1"/>
</dbReference>
<dbReference type="PANTHER" id="PTHR43775">
    <property type="entry name" value="FATTY ACID SYNTHASE"/>
    <property type="match status" value="1"/>
</dbReference>
<dbReference type="GO" id="GO:0004312">
    <property type="term" value="F:fatty acid synthase activity"/>
    <property type="evidence" value="ECO:0007669"/>
    <property type="project" value="TreeGrafter"/>
</dbReference>
<keyword evidence="2" id="KW-0597">Phosphoprotein</keyword>
<dbReference type="GO" id="GO:0044550">
    <property type="term" value="P:secondary metabolite biosynthetic process"/>
    <property type="evidence" value="ECO:0007669"/>
    <property type="project" value="TreeGrafter"/>
</dbReference>
<dbReference type="Pfam" id="PF00550">
    <property type="entry name" value="PP-binding"/>
    <property type="match status" value="1"/>
</dbReference>
<dbReference type="Gene3D" id="3.40.50.720">
    <property type="entry name" value="NAD(P)-binding Rossmann-like Domain"/>
    <property type="match status" value="1"/>
</dbReference>
<dbReference type="GO" id="GO:0006633">
    <property type="term" value="P:fatty acid biosynthetic process"/>
    <property type="evidence" value="ECO:0007669"/>
    <property type="project" value="TreeGrafter"/>
</dbReference>
<dbReference type="PANTHER" id="PTHR43775:SF37">
    <property type="entry name" value="SI:DKEY-61P9.11"/>
    <property type="match status" value="1"/>
</dbReference>
<evidence type="ECO:0000256" key="2">
    <source>
        <dbReference type="ARBA" id="ARBA00022553"/>
    </source>
</evidence>
<dbReference type="InterPro" id="IPR036291">
    <property type="entry name" value="NAD(P)-bd_dom_sf"/>
</dbReference>
<protein>
    <submittedName>
        <fullName evidence="4">Secondary metabolism biosynthetic enzyme</fullName>
    </submittedName>
</protein>
<dbReference type="SMART" id="SM00823">
    <property type="entry name" value="PKS_PP"/>
    <property type="match status" value="1"/>
</dbReference>
<organism evidence="4 5">
    <name type="scientific">Cytospora paraplurivora</name>
    <dbReference type="NCBI Taxonomy" id="2898453"/>
    <lineage>
        <taxon>Eukaryota</taxon>
        <taxon>Fungi</taxon>
        <taxon>Dikarya</taxon>
        <taxon>Ascomycota</taxon>
        <taxon>Pezizomycotina</taxon>
        <taxon>Sordariomycetes</taxon>
        <taxon>Sordariomycetidae</taxon>
        <taxon>Diaporthales</taxon>
        <taxon>Cytosporaceae</taxon>
        <taxon>Cytospora</taxon>
    </lineage>
</organism>
<evidence type="ECO:0000259" key="3">
    <source>
        <dbReference type="PROSITE" id="PS50075"/>
    </source>
</evidence>
<reference evidence="4 5" key="1">
    <citation type="journal article" date="2023" name="PLoS ONE">
        <title>Cytospora paraplurivora sp. nov. isolated from orchards with fruit tree decline syndrome in Ontario, Canada.</title>
        <authorList>
            <person name="Ilyukhin E."/>
            <person name="Nguyen H.D.T."/>
            <person name="Castle A.J."/>
            <person name="Ellouze W."/>
        </authorList>
    </citation>
    <scope>NUCLEOTIDE SEQUENCE [LARGE SCALE GENOMIC DNA]</scope>
    <source>
        <strain evidence="4 5">FDS-564</strain>
    </source>
</reference>
<dbReference type="InterPro" id="IPR013968">
    <property type="entry name" value="PKS_KR"/>
</dbReference>
<dbReference type="InterPro" id="IPR020806">
    <property type="entry name" value="PKS_PP-bd"/>
</dbReference>
<evidence type="ECO:0000313" key="5">
    <source>
        <dbReference type="Proteomes" id="UP001320245"/>
    </source>
</evidence>
<evidence type="ECO:0000256" key="1">
    <source>
        <dbReference type="ARBA" id="ARBA00022450"/>
    </source>
</evidence>
<dbReference type="GO" id="GO:0031177">
    <property type="term" value="F:phosphopantetheine binding"/>
    <property type="evidence" value="ECO:0007669"/>
    <property type="project" value="InterPro"/>
</dbReference>
<proteinExistence type="predicted"/>
<keyword evidence="1" id="KW-0596">Phosphopantetheine</keyword>
<dbReference type="InterPro" id="IPR009081">
    <property type="entry name" value="PP-bd_ACP"/>
</dbReference>
<feature type="domain" description="Carrier" evidence="3">
    <location>
        <begin position="138"/>
        <end position="215"/>
    </location>
</feature>
<comment type="caution">
    <text evidence="4">The sequence shown here is derived from an EMBL/GenBank/DDBJ whole genome shotgun (WGS) entry which is preliminary data.</text>
</comment>
<dbReference type="Proteomes" id="UP001320245">
    <property type="component" value="Unassembled WGS sequence"/>
</dbReference>
<dbReference type="SUPFAM" id="SSF47336">
    <property type="entry name" value="ACP-like"/>
    <property type="match status" value="1"/>
</dbReference>
<sequence length="225" mass="24198">MPHARLQNRLFEDYDVAAFNSAGMDFFVIIGSIAAFIGPASQSNYAGVRSFQDAFARFRRARGEHCVTVDLGAVEGIGYIVEWIAAARSVDMMFVDHKVLRKGDVHLVLKWACNPRLSTPASPWAAQVVAGLTRTQAAAAAVVTHLFAKRLARSLAVPVADIDVGRPAYAFGVDSLVAVELLFWFSSDVRADVPFVQILGSSTIAQLGAVAAAKSEHLQGRDLPA</sequence>
<dbReference type="Gene3D" id="1.10.1200.10">
    <property type="entry name" value="ACP-like"/>
    <property type="match status" value="1"/>
</dbReference>
<dbReference type="InterPro" id="IPR036736">
    <property type="entry name" value="ACP-like_sf"/>
</dbReference>
<dbReference type="SUPFAM" id="SSF51735">
    <property type="entry name" value="NAD(P)-binding Rossmann-fold domains"/>
    <property type="match status" value="1"/>
</dbReference>
<dbReference type="InterPro" id="IPR050091">
    <property type="entry name" value="PKS_NRPS_Biosynth_Enz"/>
</dbReference>
<accession>A0AAN9YM88</accession>
<dbReference type="EMBL" id="JAJSPL020000004">
    <property type="protein sequence ID" value="KAK7747470.1"/>
    <property type="molecule type" value="Genomic_DNA"/>
</dbReference>
<dbReference type="PROSITE" id="PS50075">
    <property type="entry name" value="CARRIER"/>
    <property type="match status" value="1"/>
</dbReference>
<name>A0AAN9YM88_9PEZI</name>